<dbReference type="GO" id="GO:0005829">
    <property type="term" value="C:cytosol"/>
    <property type="evidence" value="ECO:0007669"/>
    <property type="project" value="GOC"/>
</dbReference>
<gene>
    <name evidence="4" type="ORF">ACHHYP_01735</name>
</gene>
<dbReference type="OrthoDB" id="2157866at2759"/>
<dbReference type="STRING" id="1202772.A0A1V9ZSY9"/>
<dbReference type="Gene3D" id="2.30.29.30">
    <property type="entry name" value="Pleckstrin-homology domain (PH domain)/Phosphotyrosine-binding domain (PTB)"/>
    <property type="match status" value="4"/>
</dbReference>
<reference evidence="4 5" key="1">
    <citation type="journal article" date="2014" name="Genome Biol. Evol.">
        <title>The secreted proteins of Achlya hypogyna and Thraustotheca clavata identify the ancestral oomycete secretome and reveal gene acquisitions by horizontal gene transfer.</title>
        <authorList>
            <person name="Misner I."/>
            <person name="Blouin N."/>
            <person name="Leonard G."/>
            <person name="Richards T.A."/>
            <person name="Lane C.E."/>
        </authorList>
    </citation>
    <scope>NUCLEOTIDE SEQUENCE [LARGE SCALE GENOMIC DNA]</scope>
    <source>
        <strain evidence="4 5">ATCC 48635</strain>
    </source>
</reference>
<dbReference type="Proteomes" id="UP000243579">
    <property type="component" value="Unassembled WGS sequence"/>
</dbReference>
<protein>
    <recommendedName>
        <fullName evidence="3">PH domain-containing protein</fullName>
    </recommendedName>
</protein>
<dbReference type="SUPFAM" id="SSF50729">
    <property type="entry name" value="PH domain-like"/>
    <property type="match status" value="4"/>
</dbReference>
<keyword evidence="1" id="KW-0597">Phosphoprotein</keyword>
<dbReference type="CDD" id="cd00821">
    <property type="entry name" value="PH"/>
    <property type="match status" value="3"/>
</dbReference>
<evidence type="ECO:0000259" key="3">
    <source>
        <dbReference type="PROSITE" id="PS50003"/>
    </source>
</evidence>
<feature type="domain" description="PH" evidence="3">
    <location>
        <begin position="58"/>
        <end position="152"/>
    </location>
</feature>
<dbReference type="Pfam" id="PF00169">
    <property type="entry name" value="PH"/>
    <property type="match status" value="2"/>
</dbReference>
<name>A0A1V9ZSY9_ACHHY</name>
<proteinExistence type="predicted"/>
<sequence length="1366" mass="151548">MAERDDENAYEKLSREVHQAQTTGAIHPDWLENPCGFLLKPDFKRKMQHMGAGGKKLQTSIRGLRLHLPGSSYRSRWFVLDGMMLRYFRSKNDEQELGAIHLTSVNAVLPSSMADAPDHALDLVCADRIYTVAAATREDMVRWATVLTLVLRGEYQPKLMQRRESAVIRGSSVIPPHNGRSSGVIRQASQVLPPPSTYAPTLTPFDEEPADKEREMDAKLRAMSAREKIITVTFDSPGPLHLFLQSTMEGTIMVRGFQEPPEGGVGLAEATGVVMPGDILVAVQDHSFTTLPFATAVAEIAQASRPLTLRFSRLEAPPVKQASRLAQGWVLAKEPATNRVRIRLLQLQGSKLHLFKSGLHIGRQDRPVLTLPLDDVTDIRPVHDKRSVRCVQGFPTKLGVTLESAHFMFTFYVETAEELSTWIDVLKNAVIFDKPKATAATIPVHPVAVVTTATAPSPVLLASDVLKWGELTRAFEPRHLVLLANGKLQVFLDASCTTLLATVRCDAIVGLSPAHIVLGEDTAYELDIAVVVVSGGKHWRRSYVFRLSTPHQLMKWARYVEREGRHLSGRDLDVSLQEHDADSAPVRPAPRLEASPDHEYTAWIAGSRSCRHFGQLQIDGAMARGWFHVKKPGAVGAEGYHPRFVVLKDQYLLLYKYEIAPEVSADTFAGRIDLAEIRNVRVVQGDSMETFDHALQLKTSTNLIFTLAALTHAQKEAWFMLLLWASDYYFNETTLTTVLPATTPQLATSTSSAEHVTNRLSIEVVQNAALASTSRASLWGVESIAQIRGWLSIGDRRVFGAILNGVLSYYEVEEDLDSEWGDALDAIELSRVRSVASSGDARFAVVLAHADAPAGVEVHLEAVNAVWAKKWMLAMCSCSRLVLTQDGTALRSAAPKEGFLWKLDRLHQVHRQRYFCLQNHELVVRTGPAGRVLNVVALDAIAGIFLSKITGDKDYFQMHLHCVGETEPMDPTLTATALVDDDDMDTAQFQTISVSFFAEDDMREWALAVYHCCTNAMINHAGANLQLPTTIETFPQALMKTTAFLDSLEAEPALDAGRGWLYYRSGTNERYRRRYFVLRGHELAIYKHEVGPDEAAIRYGVVDVRALLDASFVSHNCPENAMDLQFGHTTLTLIPPSDASAVAWRAALLDVKRSIVSNHEPSEASVLISRSSTFAAQKENEELLRTQIETLVSFAANLLAWDGSKWVANYYVMTAARLLVFSLALHLYDEDPDLLSTVETKHIVQVRSLSPEEEQERGGGTSACAFLVQLSTTPTPLVLKCETFDHCLQWMRMLCHSNGKLELKRNAATGVWGSINRIASLSRHNSFMATGPPRFSEATAGRLSRQETLRRRTSELLHSRQSMAAK</sequence>
<dbReference type="PANTHER" id="PTHR22902:SF27">
    <property type="entry name" value="PLECKSTRIN HOMOLOGY DOMAIN-CONTAINING FAMILY A MEMBER 3"/>
    <property type="match status" value="1"/>
</dbReference>
<dbReference type="InterPro" id="IPR001478">
    <property type="entry name" value="PDZ"/>
</dbReference>
<evidence type="ECO:0000313" key="5">
    <source>
        <dbReference type="Proteomes" id="UP000243579"/>
    </source>
</evidence>
<feature type="region of interest" description="Disordered" evidence="2">
    <location>
        <begin position="1329"/>
        <end position="1348"/>
    </location>
</feature>
<dbReference type="SMART" id="SM00228">
    <property type="entry name" value="PDZ"/>
    <property type="match status" value="1"/>
</dbReference>
<feature type="domain" description="PH" evidence="3">
    <location>
        <begin position="620"/>
        <end position="727"/>
    </location>
</feature>
<evidence type="ECO:0000313" key="4">
    <source>
        <dbReference type="EMBL" id="OQS01138.1"/>
    </source>
</evidence>
<keyword evidence="5" id="KW-1185">Reference proteome</keyword>
<dbReference type="EMBL" id="JNBR01000013">
    <property type="protein sequence ID" value="OQS01138.1"/>
    <property type="molecule type" value="Genomic_DNA"/>
</dbReference>
<dbReference type="GO" id="GO:0001881">
    <property type="term" value="P:receptor recycling"/>
    <property type="evidence" value="ECO:0007669"/>
    <property type="project" value="TreeGrafter"/>
</dbReference>
<dbReference type="InterPro" id="IPR001849">
    <property type="entry name" value="PH_domain"/>
</dbReference>
<dbReference type="SUPFAM" id="SSF50156">
    <property type="entry name" value="PDZ domain-like"/>
    <property type="match status" value="1"/>
</dbReference>
<dbReference type="GO" id="GO:0005769">
    <property type="term" value="C:early endosome"/>
    <property type="evidence" value="ECO:0007669"/>
    <property type="project" value="TreeGrafter"/>
</dbReference>
<dbReference type="PANTHER" id="PTHR22902">
    <property type="entry name" value="SESQUIPEDALIAN"/>
    <property type="match status" value="1"/>
</dbReference>
<dbReference type="GO" id="GO:0055037">
    <property type="term" value="C:recycling endosome"/>
    <property type="evidence" value="ECO:0007669"/>
    <property type="project" value="TreeGrafter"/>
</dbReference>
<dbReference type="InterPro" id="IPR045188">
    <property type="entry name" value="Boi1/Boi2-like"/>
</dbReference>
<evidence type="ECO:0000256" key="2">
    <source>
        <dbReference type="SAM" id="MobiDB-lite"/>
    </source>
</evidence>
<organism evidence="4 5">
    <name type="scientific">Achlya hypogyna</name>
    <name type="common">Oomycete</name>
    <name type="synonym">Protoachlya hypogyna</name>
    <dbReference type="NCBI Taxonomy" id="1202772"/>
    <lineage>
        <taxon>Eukaryota</taxon>
        <taxon>Sar</taxon>
        <taxon>Stramenopiles</taxon>
        <taxon>Oomycota</taxon>
        <taxon>Saprolegniomycetes</taxon>
        <taxon>Saprolegniales</taxon>
        <taxon>Achlyaceae</taxon>
        <taxon>Achlya</taxon>
    </lineage>
</organism>
<dbReference type="GO" id="GO:0007032">
    <property type="term" value="P:endosome organization"/>
    <property type="evidence" value="ECO:0007669"/>
    <property type="project" value="TreeGrafter"/>
</dbReference>
<comment type="caution">
    <text evidence="4">The sequence shown here is derived from an EMBL/GenBank/DDBJ whole genome shotgun (WGS) entry which is preliminary data.</text>
</comment>
<dbReference type="GO" id="GO:0005802">
    <property type="term" value="C:trans-Golgi network"/>
    <property type="evidence" value="ECO:0007669"/>
    <property type="project" value="TreeGrafter"/>
</dbReference>
<feature type="domain" description="PH" evidence="3">
    <location>
        <begin position="323"/>
        <end position="431"/>
    </location>
</feature>
<accession>A0A1V9ZSY9</accession>
<feature type="domain" description="PH" evidence="3">
    <location>
        <begin position="1054"/>
        <end position="1153"/>
    </location>
</feature>
<dbReference type="GO" id="GO:0042147">
    <property type="term" value="P:retrograde transport, endosome to Golgi"/>
    <property type="evidence" value="ECO:0007669"/>
    <property type="project" value="TreeGrafter"/>
</dbReference>
<dbReference type="InterPro" id="IPR036034">
    <property type="entry name" value="PDZ_sf"/>
</dbReference>
<dbReference type="SMART" id="SM00233">
    <property type="entry name" value="PH"/>
    <property type="match status" value="8"/>
</dbReference>
<dbReference type="CDD" id="cd00136">
    <property type="entry name" value="PDZ_canonical"/>
    <property type="match status" value="1"/>
</dbReference>
<dbReference type="PROSITE" id="PS50003">
    <property type="entry name" value="PH_DOMAIN"/>
    <property type="match status" value="4"/>
</dbReference>
<dbReference type="InterPro" id="IPR011993">
    <property type="entry name" value="PH-like_dom_sf"/>
</dbReference>
<evidence type="ECO:0000256" key="1">
    <source>
        <dbReference type="ARBA" id="ARBA00022553"/>
    </source>
</evidence>